<dbReference type="PRINTS" id="PR00081">
    <property type="entry name" value="GDHRDH"/>
</dbReference>
<evidence type="ECO:0000256" key="2">
    <source>
        <dbReference type="ARBA" id="ARBA00022857"/>
    </source>
</evidence>
<dbReference type="Pfam" id="PF13561">
    <property type="entry name" value="adh_short_C2"/>
    <property type="match status" value="1"/>
</dbReference>
<dbReference type="PROSITE" id="PS00061">
    <property type="entry name" value="ADH_SHORT"/>
    <property type="match status" value="1"/>
</dbReference>
<protein>
    <submittedName>
        <fullName evidence="4">NAD(P)-binding protein</fullName>
    </submittedName>
</protein>
<dbReference type="STRING" id="215250.A0A316YLM0"/>
<keyword evidence="5" id="KW-1185">Reference proteome</keyword>
<dbReference type="OrthoDB" id="4131217at2759"/>
<dbReference type="RefSeq" id="XP_025376161.1">
    <property type="nucleotide sequence ID" value="XM_025521965.1"/>
</dbReference>
<proteinExistence type="inferred from homology"/>
<evidence type="ECO:0000256" key="1">
    <source>
        <dbReference type="ARBA" id="ARBA00006484"/>
    </source>
</evidence>
<dbReference type="PANTHER" id="PTHR43180:SF66">
    <property type="entry name" value="SHORT-CHAIN DEHYDROGENASE_REDUCTASE FAMILY PROTEIN"/>
    <property type="match status" value="1"/>
</dbReference>
<dbReference type="InParanoid" id="A0A316YLM0"/>
<dbReference type="InterPro" id="IPR002347">
    <property type="entry name" value="SDR_fam"/>
</dbReference>
<organism evidence="4 5">
    <name type="scientific">Acaromyces ingoldii</name>
    <dbReference type="NCBI Taxonomy" id="215250"/>
    <lineage>
        <taxon>Eukaryota</taxon>
        <taxon>Fungi</taxon>
        <taxon>Dikarya</taxon>
        <taxon>Basidiomycota</taxon>
        <taxon>Ustilaginomycotina</taxon>
        <taxon>Exobasidiomycetes</taxon>
        <taxon>Exobasidiales</taxon>
        <taxon>Cryptobasidiaceae</taxon>
        <taxon>Acaromyces</taxon>
    </lineage>
</organism>
<evidence type="ECO:0000256" key="3">
    <source>
        <dbReference type="ARBA" id="ARBA00023002"/>
    </source>
</evidence>
<name>A0A316YLM0_9BASI</name>
<reference evidence="4 5" key="1">
    <citation type="journal article" date="2018" name="Mol. Biol. Evol.">
        <title>Broad Genomic Sampling Reveals a Smut Pathogenic Ancestry of the Fungal Clade Ustilaginomycotina.</title>
        <authorList>
            <person name="Kijpornyongpan T."/>
            <person name="Mondo S.J."/>
            <person name="Barry K."/>
            <person name="Sandor L."/>
            <person name="Lee J."/>
            <person name="Lipzen A."/>
            <person name="Pangilinan J."/>
            <person name="LaButti K."/>
            <person name="Hainaut M."/>
            <person name="Henrissat B."/>
            <person name="Grigoriev I.V."/>
            <person name="Spatafora J.W."/>
            <person name="Aime M.C."/>
        </authorList>
    </citation>
    <scope>NUCLEOTIDE SEQUENCE [LARGE SCALE GENOMIC DNA]</scope>
    <source>
        <strain evidence="4 5">MCA 4198</strain>
    </source>
</reference>
<comment type="similarity">
    <text evidence="1">Belongs to the short-chain dehydrogenases/reductases (SDR) family.</text>
</comment>
<dbReference type="AlphaFoldDB" id="A0A316YLM0"/>
<sequence length="299" mass="31567">MATKEEYQKTLERIKVIQGHLEKATRGGRLAGKVCIVTGAGSLNGIGRASAVQFAHEGAKHLYLLDFNGDNFPALVELLKKRYPDVGVTTKECDAADEEAIKGVIEQSLKEHGRLDVFFANAAIATGAPLTSTDREDLEETLRVNVQSCFLALKHGSEAMKVTSKDKPRSGGSIVMTASVAGLRSGAGSVDYSASKAAVISLAATGAWQLAKTDIRVNAICPGLIETGMTQITFEQARSRGSEGKIGQLNPTGRYGVSQEIAHAVTFLASDEATYVNGIAMPVDGGLAASHPVVPGRFH</sequence>
<dbReference type="CDD" id="cd05233">
    <property type="entry name" value="SDR_c"/>
    <property type="match status" value="1"/>
</dbReference>
<evidence type="ECO:0000313" key="4">
    <source>
        <dbReference type="EMBL" id="PWN88963.1"/>
    </source>
</evidence>
<evidence type="ECO:0000313" key="5">
    <source>
        <dbReference type="Proteomes" id="UP000245768"/>
    </source>
</evidence>
<dbReference type="PRINTS" id="PR00080">
    <property type="entry name" value="SDRFAMILY"/>
</dbReference>
<dbReference type="InterPro" id="IPR036291">
    <property type="entry name" value="NAD(P)-bd_dom_sf"/>
</dbReference>
<dbReference type="EMBL" id="KZ819637">
    <property type="protein sequence ID" value="PWN88963.1"/>
    <property type="molecule type" value="Genomic_DNA"/>
</dbReference>
<dbReference type="SUPFAM" id="SSF51735">
    <property type="entry name" value="NAD(P)-binding Rossmann-fold domains"/>
    <property type="match status" value="1"/>
</dbReference>
<dbReference type="Gene3D" id="3.40.50.720">
    <property type="entry name" value="NAD(P)-binding Rossmann-like Domain"/>
    <property type="match status" value="1"/>
</dbReference>
<keyword evidence="3" id="KW-0560">Oxidoreductase</keyword>
<dbReference type="GeneID" id="37043881"/>
<dbReference type="GO" id="GO:0016491">
    <property type="term" value="F:oxidoreductase activity"/>
    <property type="evidence" value="ECO:0007669"/>
    <property type="project" value="UniProtKB-KW"/>
</dbReference>
<dbReference type="Proteomes" id="UP000245768">
    <property type="component" value="Unassembled WGS sequence"/>
</dbReference>
<gene>
    <name evidence="4" type="ORF">FA10DRAFT_267574</name>
</gene>
<dbReference type="FunFam" id="3.40.50.720:FF:000084">
    <property type="entry name" value="Short-chain dehydrogenase reductase"/>
    <property type="match status" value="1"/>
</dbReference>
<keyword evidence="2" id="KW-0521">NADP</keyword>
<dbReference type="InterPro" id="IPR020904">
    <property type="entry name" value="Sc_DH/Rdtase_CS"/>
</dbReference>
<accession>A0A316YLM0</accession>
<dbReference type="PANTHER" id="PTHR43180">
    <property type="entry name" value="3-OXOACYL-(ACYL-CARRIER-PROTEIN) REDUCTASE (AFU_ORTHOLOGUE AFUA_6G11210)"/>
    <property type="match status" value="1"/>
</dbReference>